<keyword evidence="3" id="KW-1185">Reference proteome</keyword>
<dbReference type="RefSeq" id="WP_057848911.1">
    <property type="nucleotide sequence ID" value="NZ_LLXX01000025.1"/>
</dbReference>
<name>A0A0R3LXP4_9BRAD</name>
<sequence>MTGLPHLHPAAAASLEKWHAMIARKDLGDLPSITHPEVVFRFPIAFNPYHSVEALVLVMSNAVQIFEDFNYHRQAATADGRNIVLEFSAKVGGKMAKGIDFIRFDDDGKIVEFDVMMRPLNAAQALAAEMAKRVSGALPSFK</sequence>
<protein>
    <submittedName>
        <fullName evidence="2">Polyketide cyclase</fullName>
    </submittedName>
</protein>
<comment type="caution">
    <text evidence="2">The sequence shown here is derived from an EMBL/GenBank/DDBJ whole genome shotgun (WGS) entry which is preliminary data.</text>
</comment>
<dbReference type="EMBL" id="LLXX01000025">
    <property type="protein sequence ID" value="KRR12760.1"/>
    <property type="molecule type" value="Genomic_DNA"/>
</dbReference>
<organism evidence="2 3">
    <name type="scientific">Bradyrhizobium valentinum</name>
    <dbReference type="NCBI Taxonomy" id="1518501"/>
    <lineage>
        <taxon>Bacteria</taxon>
        <taxon>Pseudomonadati</taxon>
        <taxon>Pseudomonadota</taxon>
        <taxon>Alphaproteobacteria</taxon>
        <taxon>Hyphomicrobiales</taxon>
        <taxon>Nitrobacteraceae</taxon>
        <taxon>Bradyrhizobium</taxon>
    </lineage>
</organism>
<dbReference type="SUPFAM" id="SSF54427">
    <property type="entry name" value="NTF2-like"/>
    <property type="match status" value="1"/>
</dbReference>
<reference evidence="2 3" key="1">
    <citation type="submission" date="2014-03" db="EMBL/GenBank/DDBJ databases">
        <title>Bradyrhizobium valentinum sp. nov., isolated from effective nodules of Lupinus mariae-josephae, a lupine endemic of basic-lime soils in Eastern Spain.</title>
        <authorList>
            <person name="Duran D."/>
            <person name="Rey L."/>
            <person name="Navarro A."/>
            <person name="Busquets A."/>
            <person name="Imperial J."/>
            <person name="Ruiz-Argueso T."/>
        </authorList>
    </citation>
    <scope>NUCLEOTIDE SEQUENCE [LARGE SCALE GENOMIC DNA]</scope>
    <source>
        <strain evidence="2 3">LmjM3</strain>
    </source>
</reference>
<proteinExistence type="predicted"/>
<accession>A0A0R3LXP4</accession>
<evidence type="ECO:0000313" key="3">
    <source>
        <dbReference type="Proteomes" id="UP000051913"/>
    </source>
</evidence>
<evidence type="ECO:0000259" key="1">
    <source>
        <dbReference type="Pfam" id="PF12680"/>
    </source>
</evidence>
<dbReference type="Proteomes" id="UP000051913">
    <property type="component" value="Unassembled WGS sequence"/>
</dbReference>
<gene>
    <name evidence="2" type="ORF">CP49_08840</name>
</gene>
<dbReference type="InterPro" id="IPR037401">
    <property type="entry name" value="SnoaL-like"/>
</dbReference>
<dbReference type="AlphaFoldDB" id="A0A0R3LXP4"/>
<feature type="domain" description="SnoaL-like" evidence="1">
    <location>
        <begin position="16"/>
        <end position="112"/>
    </location>
</feature>
<evidence type="ECO:0000313" key="2">
    <source>
        <dbReference type="EMBL" id="KRR12760.1"/>
    </source>
</evidence>
<dbReference type="STRING" id="1518501.CQ10_23320"/>
<dbReference type="InterPro" id="IPR032710">
    <property type="entry name" value="NTF2-like_dom_sf"/>
</dbReference>
<dbReference type="Gene3D" id="3.10.450.50">
    <property type="match status" value="1"/>
</dbReference>
<dbReference type="Pfam" id="PF12680">
    <property type="entry name" value="SnoaL_2"/>
    <property type="match status" value="1"/>
</dbReference>